<dbReference type="STRING" id="1299341.SAMN05444005_101300"/>
<evidence type="ECO:0000256" key="1">
    <source>
        <dbReference type="SAM" id="SignalP"/>
    </source>
</evidence>
<keyword evidence="1" id="KW-0732">Signal</keyword>
<dbReference type="InterPro" id="IPR032710">
    <property type="entry name" value="NTF2-like_dom_sf"/>
</dbReference>
<dbReference type="AlphaFoldDB" id="A0A1H8YYH2"/>
<dbReference type="InterPro" id="IPR027843">
    <property type="entry name" value="DUF4440"/>
</dbReference>
<accession>A0A1H8YYH2</accession>
<organism evidence="3 4">
    <name type="scientific">Flavobacterium urocaniciphilum</name>
    <dbReference type="NCBI Taxonomy" id="1299341"/>
    <lineage>
        <taxon>Bacteria</taxon>
        <taxon>Pseudomonadati</taxon>
        <taxon>Bacteroidota</taxon>
        <taxon>Flavobacteriia</taxon>
        <taxon>Flavobacteriales</taxon>
        <taxon>Flavobacteriaceae</taxon>
        <taxon>Flavobacterium</taxon>
    </lineage>
</organism>
<evidence type="ECO:0000313" key="4">
    <source>
        <dbReference type="Proteomes" id="UP000198648"/>
    </source>
</evidence>
<dbReference type="Gene3D" id="3.10.450.50">
    <property type="match status" value="1"/>
</dbReference>
<dbReference type="SUPFAM" id="SSF54427">
    <property type="entry name" value="NTF2-like"/>
    <property type="match status" value="1"/>
</dbReference>
<feature type="domain" description="DUF4440" evidence="2">
    <location>
        <begin position="45"/>
        <end position="157"/>
    </location>
</feature>
<evidence type="ECO:0000259" key="2">
    <source>
        <dbReference type="Pfam" id="PF14534"/>
    </source>
</evidence>
<gene>
    <name evidence="3" type="ORF">SAMN05444005_101300</name>
</gene>
<sequence>MKITIYKSLVLFTCINLLIACSAKNNNYQITKNYKPDDVELYKTIKALDSAFFHNYNTCDTNLETYASFYDENIEFFHDNGGFMNSKKDIVEGTKKHICGKVTRELVKGSIEVYPIKDFGAIEMGLHKFHNKEEPNSVPKVGRFTIIWKKTNSDWKIVKVISLH</sequence>
<name>A0A1H8YYH2_9FLAO</name>
<dbReference type="PROSITE" id="PS51257">
    <property type="entry name" value="PROKAR_LIPOPROTEIN"/>
    <property type="match status" value="1"/>
</dbReference>
<feature type="signal peptide" evidence="1">
    <location>
        <begin position="1"/>
        <end position="23"/>
    </location>
</feature>
<protein>
    <recommendedName>
        <fullName evidence="2">DUF4440 domain-containing protein</fullName>
    </recommendedName>
</protein>
<keyword evidence="4" id="KW-1185">Reference proteome</keyword>
<dbReference type="Proteomes" id="UP000198648">
    <property type="component" value="Unassembled WGS sequence"/>
</dbReference>
<dbReference type="OrthoDB" id="1357763at2"/>
<proteinExistence type="predicted"/>
<dbReference type="RefSeq" id="WP_091464211.1">
    <property type="nucleotide sequence ID" value="NZ_FOEI01000001.1"/>
</dbReference>
<evidence type="ECO:0000313" key="3">
    <source>
        <dbReference type="EMBL" id="SEP56418.1"/>
    </source>
</evidence>
<feature type="chain" id="PRO_5011548514" description="DUF4440 domain-containing protein" evidence="1">
    <location>
        <begin position="24"/>
        <end position="164"/>
    </location>
</feature>
<dbReference type="Pfam" id="PF14534">
    <property type="entry name" value="DUF4440"/>
    <property type="match status" value="1"/>
</dbReference>
<dbReference type="EMBL" id="FOEI01000001">
    <property type="protein sequence ID" value="SEP56418.1"/>
    <property type="molecule type" value="Genomic_DNA"/>
</dbReference>
<reference evidence="3 4" key="1">
    <citation type="submission" date="2016-10" db="EMBL/GenBank/DDBJ databases">
        <authorList>
            <person name="de Groot N.N."/>
        </authorList>
    </citation>
    <scope>NUCLEOTIDE SEQUENCE [LARGE SCALE GENOMIC DNA]</scope>
    <source>
        <strain evidence="3 4">DSM 27078</strain>
    </source>
</reference>